<gene>
    <name evidence="2" type="ORF">K701_09655</name>
    <name evidence="1" type="ORF">K701_22065</name>
</gene>
<protein>
    <submittedName>
        <fullName evidence="1">Uncharacterized protein</fullName>
    </submittedName>
</protein>
<evidence type="ECO:0000313" key="3">
    <source>
        <dbReference type="Proteomes" id="UP000731519"/>
    </source>
</evidence>
<dbReference type="EMBL" id="ASYR01000032">
    <property type="protein sequence ID" value="KAF0647767.1"/>
    <property type="molecule type" value="Genomic_DNA"/>
</dbReference>
<proteinExistence type="predicted"/>
<comment type="caution">
    <text evidence="1">The sequence shown here is derived from an EMBL/GenBank/DDBJ whole genome shotgun (WGS) entry which is preliminary data.</text>
</comment>
<accession>A0ABQ6XPT6</accession>
<evidence type="ECO:0000313" key="1">
    <source>
        <dbReference type="EMBL" id="KAF0647767.1"/>
    </source>
</evidence>
<evidence type="ECO:0000313" key="2">
    <source>
        <dbReference type="EMBL" id="KAF0650044.1"/>
    </source>
</evidence>
<dbReference type="EMBL" id="ASYR01000010">
    <property type="protein sequence ID" value="KAF0650044.1"/>
    <property type="molecule type" value="Genomic_DNA"/>
</dbReference>
<reference evidence="1 3" key="1">
    <citation type="submission" date="2013-05" db="EMBL/GenBank/DDBJ databases">
        <title>Genome Sequence of Streptomyces fradiae.</title>
        <authorList>
            <person name="Kirby R."/>
        </authorList>
    </citation>
    <scope>NUCLEOTIDE SEQUENCE [LARGE SCALE GENOMIC DNA]</scope>
    <source>
        <strain evidence="1 3">ATCC 10745</strain>
    </source>
</reference>
<organism evidence="1 3">
    <name type="scientific">Streptomyces fradiae ATCC 10745 = DSM 40063</name>
    <dbReference type="NCBI Taxonomy" id="1319510"/>
    <lineage>
        <taxon>Bacteria</taxon>
        <taxon>Bacillati</taxon>
        <taxon>Actinomycetota</taxon>
        <taxon>Actinomycetes</taxon>
        <taxon>Kitasatosporales</taxon>
        <taxon>Streptomycetaceae</taxon>
        <taxon>Streptomyces</taxon>
    </lineage>
</organism>
<dbReference type="Proteomes" id="UP000731519">
    <property type="component" value="Unassembled WGS sequence"/>
</dbReference>
<name>A0ABQ6XPT6_STRFR</name>
<sequence length="40" mass="4181">MVGLASGGRLRGQGDQPAEVTLYPLGLTTHQLGDVTSLRD</sequence>
<keyword evidence="3" id="KW-1185">Reference proteome</keyword>